<name>A0A2G9U4K7_TELCI</name>
<keyword evidence="2" id="KW-1185">Reference proteome</keyword>
<gene>
    <name evidence="1" type="ORF">TELCIR_13232</name>
</gene>
<evidence type="ECO:0000313" key="1">
    <source>
        <dbReference type="EMBL" id="PIO65114.1"/>
    </source>
</evidence>
<evidence type="ECO:0000313" key="2">
    <source>
        <dbReference type="Proteomes" id="UP000230423"/>
    </source>
</evidence>
<dbReference type="Proteomes" id="UP000230423">
    <property type="component" value="Unassembled WGS sequence"/>
</dbReference>
<dbReference type="EMBL" id="KZ349296">
    <property type="protein sequence ID" value="PIO65114.1"/>
    <property type="molecule type" value="Genomic_DNA"/>
</dbReference>
<accession>A0A2G9U4K7</accession>
<sequence>MPVDDAVDMYKKRCMTVGTLSKVSALL</sequence>
<protein>
    <submittedName>
        <fullName evidence="1">Uncharacterized protein</fullName>
    </submittedName>
</protein>
<dbReference type="AlphaFoldDB" id="A0A2G9U4K7"/>
<proteinExistence type="predicted"/>
<organism evidence="1 2">
    <name type="scientific">Teladorsagia circumcincta</name>
    <name type="common">Brown stomach worm</name>
    <name type="synonym">Ostertagia circumcincta</name>
    <dbReference type="NCBI Taxonomy" id="45464"/>
    <lineage>
        <taxon>Eukaryota</taxon>
        <taxon>Metazoa</taxon>
        <taxon>Ecdysozoa</taxon>
        <taxon>Nematoda</taxon>
        <taxon>Chromadorea</taxon>
        <taxon>Rhabditida</taxon>
        <taxon>Rhabditina</taxon>
        <taxon>Rhabditomorpha</taxon>
        <taxon>Strongyloidea</taxon>
        <taxon>Trichostrongylidae</taxon>
        <taxon>Teladorsagia</taxon>
    </lineage>
</organism>
<reference evidence="1 2" key="1">
    <citation type="submission" date="2015-09" db="EMBL/GenBank/DDBJ databases">
        <title>Draft genome of the parasitic nematode Teladorsagia circumcincta isolate WARC Sus (inbred).</title>
        <authorList>
            <person name="Mitreva M."/>
        </authorList>
    </citation>
    <scope>NUCLEOTIDE SEQUENCE [LARGE SCALE GENOMIC DNA]</scope>
    <source>
        <strain evidence="1 2">S</strain>
    </source>
</reference>